<accession>A0A835PEU2</accession>
<dbReference type="EMBL" id="JADCNL010000129">
    <property type="protein sequence ID" value="KAG0450183.1"/>
    <property type="molecule type" value="Genomic_DNA"/>
</dbReference>
<protein>
    <submittedName>
        <fullName evidence="1">Uncharacterized protein</fullName>
    </submittedName>
</protein>
<proteinExistence type="predicted"/>
<evidence type="ECO:0000313" key="1">
    <source>
        <dbReference type="EMBL" id="KAG0450183.1"/>
    </source>
</evidence>
<organism evidence="1 2">
    <name type="scientific">Vanilla planifolia</name>
    <name type="common">Vanilla</name>
    <dbReference type="NCBI Taxonomy" id="51239"/>
    <lineage>
        <taxon>Eukaryota</taxon>
        <taxon>Viridiplantae</taxon>
        <taxon>Streptophyta</taxon>
        <taxon>Embryophyta</taxon>
        <taxon>Tracheophyta</taxon>
        <taxon>Spermatophyta</taxon>
        <taxon>Magnoliopsida</taxon>
        <taxon>Liliopsida</taxon>
        <taxon>Asparagales</taxon>
        <taxon>Orchidaceae</taxon>
        <taxon>Vanilloideae</taxon>
        <taxon>Vanilleae</taxon>
        <taxon>Vanilla</taxon>
    </lineage>
</organism>
<comment type="caution">
    <text evidence="1">The sequence shown here is derived from an EMBL/GenBank/DDBJ whole genome shotgun (WGS) entry which is preliminary data.</text>
</comment>
<reference evidence="1 2" key="1">
    <citation type="journal article" date="2020" name="Nat. Food">
        <title>A phased Vanilla planifolia genome enables genetic improvement of flavour and production.</title>
        <authorList>
            <person name="Hasing T."/>
            <person name="Tang H."/>
            <person name="Brym M."/>
            <person name="Khazi F."/>
            <person name="Huang T."/>
            <person name="Chambers A.H."/>
        </authorList>
    </citation>
    <scope>NUCLEOTIDE SEQUENCE [LARGE SCALE GENOMIC DNA]</scope>
    <source>
        <tissue evidence="1">Leaf</tissue>
    </source>
</reference>
<dbReference type="Proteomes" id="UP000636800">
    <property type="component" value="Unassembled WGS sequence"/>
</dbReference>
<dbReference type="OrthoDB" id="737446at2759"/>
<evidence type="ECO:0000313" key="2">
    <source>
        <dbReference type="Proteomes" id="UP000636800"/>
    </source>
</evidence>
<gene>
    <name evidence="1" type="ORF">HPP92_027025</name>
</gene>
<name>A0A835PEU2_VANPL</name>
<sequence>MHGSDAKCDSGWLISSSVLVFLGEHSLSSFYMDRVHGQYKNSVHQFPLYSNFFTHQPIHLYMPPWLAQERGNYKPYWSIIKPQSSNLGLFYTASLNGMLVVNF</sequence>
<dbReference type="AlphaFoldDB" id="A0A835PEU2"/>
<keyword evidence="2" id="KW-1185">Reference proteome</keyword>